<dbReference type="SUPFAM" id="SSF53474">
    <property type="entry name" value="alpha/beta-Hydrolases"/>
    <property type="match status" value="1"/>
</dbReference>
<dbReference type="SMART" id="SM00824">
    <property type="entry name" value="PKS_TE"/>
    <property type="match status" value="1"/>
</dbReference>
<dbReference type="GO" id="GO:0008610">
    <property type="term" value="P:lipid biosynthetic process"/>
    <property type="evidence" value="ECO:0007669"/>
    <property type="project" value="TreeGrafter"/>
</dbReference>
<dbReference type="InterPro" id="IPR012223">
    <property type="entry name" value="TEII"/>
</dbReference>
<dbReference type="InterPro" id="IPR020802">
    <property type="entry name" value="TesA-like"/>
</dbReference>
<comment type="similarity">
    <text evidence="1">Belongs to the thioesterase family.</text>
</comment>
<evidence type="ECO:0000313" key="5">
    <source>
        <dbReference type="Proteomes" id="UP000553209"/>
    </source>
</evidence>
<evidence type="ECO:0000259" key="3">
    <source>
        <dbReference type="SMART" id="SM00824"/>
    </source>
</evidence>
<name>A0A7X6MDA8_9ACTN</name>
<sequence>MDLRHPPISPWLRRPQHRPRADVRLVCLPHAGGSASSLRPWQYLLPPGIEALTVQYPGREDRFGDPMVDTMPEVVDAVVDALAPLLDRPYALLGHSMGSAVAYEVAVEARRRAIPAPVRLFASGRPAPLHVRPGDVHLRDDEHLAADLTRLGGTPPEVLADEELRTAVLRYVRNDYRLIETYQPTRAEPLDTPVHVFVGAQDPECSEEDAATWKTTTTGEVTTEVFPGGHFFLAQQRRRVAAAVARALGHAPAETAPAWPSTP</sequence>
<dbReference type="Proteomes" id="UP000553209">
    <property type="component" value="Unassembled WGS sequence"/>
</dbReference>
<proteinExistence type="inferred from homology"/>
<keyword evidence="2" id="KW-0378">Hydrolase</keyword>
<dbReference type="PANTHER" id="PTHR11487:SF0">
    <property type="entry name" value="S-ACYL FATTY ACID SYNTHASE THIOESTERASE, MEDIUM CHAIN"/>
    <property type="match status" value="1"/>
</dbReference>
<dbReference type="Pfam" id="PF00975">
    <property type="entry name" value="Thioesterase"/>
    <property type="match status" value="1"/>
</dbReference>
<gene>
    <name evidence="4" type="ORF">HGB44_16040</name>
</gene>
<comment type="caution">
    <text evidence="4">The sequence shown here is derived from an EMBL/GenBank/DDBJ whole genome shotgun (WGS) entry which is preliminary data.</text>
</comment>
<accession>A0A7X6MDA8</accession>
<protein>
    <submittedName>
        <fullName evidence="4">Thioesterase</fullName>
    </submittedName>
</protein>
<organism evidence="4 5">
    <name type="scientific">Nocardiopsis alborubida</name>
    <dbReference type="NCBI Taxonomy" id="146802"/>
    <lineage>
        <taxon>Bacteria</taxon>
        <taxon>Bacillati</taxon>
        <taxon>Actinomycetota</taxon>
        <taxon>Actinomycetes</taxon>
        <taxon>Streptosporangiales</taxon>
        <taxon>Nocardiopsidaceae</taxon>
        <taxon>Nocardiopsis</taxon>
    </lineage>
</organism>
<dbReference type="GO" id="GO:0016787">
    <property type="term" value="F:hydrolase activity"/>
    <property type="evidence" value="ECO:0007669"/>
    <property type="project" value="UniProtKB-KW"/>
</dbReference>
<dbReference type="InterPro" id="IPR029058">
    <property type="entry name" value="AB_hydrolase_fold"/>
</dbReference>
<feature type="domain" description="Thioesterase TesA-like" evidence="3">
    <location>
        <begin position="26"/>
        <end position="248"/>
    </location>
</feature>
<dbReference type="PANTHER" id="PTHR11487">
    <property type="entry name" value="THIOESTERASE"/>
    <property type="match status" value="1"/>
</dbReference>
<evidence type="ECO:0000256" key="2">
    <source>
        <dbReference type="ARBA" id="ARBA00022801"/>
    </source>
</evidence>
<evidence type="ECO:0000313" key="4">
    <source>
        <dbReference type="EMBL" id="NKY99162.1"/>
    </source>
</evidence>
<keyword evidence="5" id="KW-1185">Reference proteome</keyword>
<reference evidence="4 5" key="1">
    <citation type="submission" date="2020-04" db="EMBL/GenBank/DDBJ databases">
        <title>MicrobeNet Type strains.</title>
        <authorList>
            <person name="Nicholson A.C."/>
        </authorList>
    </citation>
    <scope>NUCLEOTIDE SEQUENCE [LARGE SCALE GENOMIC DNA]</scope>
    <source>
        <strain evidence="4 5">ATCC 23612</strain>
    </source>
</reference>
<dbReference type="AlphaFoldDB" id="A0A7X6MDA8"/>
<dbReference type="InterPro" id="IPR001031">
    <property type="entry name" value="Thioesterase"/>
</dbReference>
<evidence type="ECO:0000256" key="1">
    <source>
        <dbReference type="ARBA" id="ARBA00007169"/>
    </source>
</evidence>
<dbReference type="RefSeq" id="WP_061078584.1">
    <property type="nucleotide sequence ID" value="NZ_JAAXPG010000014.1"/>
</dbReference>
<dbReference type="EMBL" id="JAAXPG010000014">
    <property type="protein sequence ID" value="NKY99162.1"/>
    <property type="molecule type" value="Genomic_DNA"/>
</dbReference>
<dbReference type="Gene3D" id="3.40.50.1820">
    <property type="entry name" value="alpha/beta hydrolase"/>
    <property type="match status" value="1"/>
</dbReference>